<dbReference type="InterPro" id="IPR000524">
    <property type="entry name" value="Tscrpt_reg_HTH_GntR"/>
</dbReference>
<feature type="domain" description="HTH gntR-type" evidence="6">
    <location>
        <begin position="3"/>
        <end position="71"/>
    </location>
</feature>
<dbReference type="CDD" id="cd00609">
    <property type="entry name" value="AAT_like"/>
    <property type="match status" value="1"/>
</dbReference>
<dbReference type="InterPro" id="IPR036390">
    <property type="entry name" value="WH_DNA-bd_sf"/>
</dbReference>
<dbReference type="InterPro" id="IPR051446">
    <property type="entry name" value="HTH_trans_reg/aminotransferase"/>
</dbReference>
<evidence type="ECO:0000256" key="4">
    <source>
        <dbReference type="ARBA" id="ARBA00023125"/>
    </source>
</evidence>
<dbReference type="Gene3D" id="3.40.640.10">
    <property type="entry name" value="Type I PLP-dependent aspartate aminotransferase-like (Major domain)"/>
    <property type="match status" value="1"/>
</dbReference>
<dbReference type="InterPro" id="IPR036388">
    <property type="entry name" value="WH-like_DNA-bd_sf"/>
</dbReference>
<dbReference type="GO" id="GO:0003700">
    <property type="term" value="F:DNA-binding transcription factor activity"/>
    <property type="evidence" value="ECO:0007669"/>
    <property type="project" value="InterPro"/>
</dbReference>
<dbReference type="GO" id="GO:0003677">
    <property type="term" value="F:DNA binding"/>
    <property type="evidence" value="ECO:0007669"/>
    <property type="project" value="UniProtKB-KW"/>
</dbReference>
<evidence type="ECO:0000256" key="5">
    <source>
        <dbReference type="ARBA" id="ARBA00023163"/>
    </source>
</evidence>
<evidence type="ECO:0000313" key="8">
    <source>
        <dbReference type="Proteomes" id="UP000076489"/>
    </source>
</evidence>
<dbReference type="AlphaFoldDB" id="A0A161Z382"/>
<dbReference type="InterPro" id="IPR015422">
    <property type="entry name" value="PyrdxlP-dep_Trfase_small"/>
</dbReference>
<dbReference type="PANTHER" id="PTHR46577">
    <property type="entry name" value="HTH-TYPE TRANSCRIPTIONAL REGULATORY PROTEIN GABR"/>
    <property type="match status" value="1"/>
</dbReference>
<dbReference type="InterPro" id="IPR015424">
    <property type="entry name" value="PyrdxlP-dep_Trfase"/>
</dbReference>
<dbReference type="Pfam" id="PF00155">
    <property type="entry name" value="Aminotran_1_2"/>
    <property type="match status" value="1"/>
</dbReference>
<keyword evidence="3" id="KW-0805">Transcription regulation</keyword>
<dbReference type="PROSITE" id="PS50949">
    <property type="entry name" value="HTH_GNTR"/>
    <property type="match status" value="1"/>
</dbReference>
<dbReference type="GO" id="GO:0030170">
    <property type="term" value="F:pyridoxal phosphate binding"/>
    <property type="evidence" value="ECO:0007669"/>
    <property type="project" value="InterPro"/>
</dbReference>
<proteinExistence type="inferred from homology"/>
<dbReference type="Gene3D" id="3.90.1150.10">
    <property type="entry name" value="Aspartate Aminotransferase, domain 1"/>
    <property type="match status" value="1"/>
</dbReference>
<dbReference type="RefSeq" id="WP_008067354.1">
    <property type="nucleotide sequence ID" value="NZ_LUKJ01000003.1"/>
</dbReference>
<dbReference type="PANTHER" id="PTHR46577:SF1">
    <property type="entry name" value="HTH-TYPE TRANSCRIPTIONAL REGULATORY PROTEIN GABR"/>
    <property type="match status" value="1"/>
</dbReference>
<sequence length="441" mass="48297">MTRIRYKRLVDQFAGKIRSGELPPATQLPTIRALMQSERIALATALRVYHELEAIGLVVGETGRGTFVRDTSLPRGLGLEQQPLGVGMVDLTFNYPSVPGQDELLREGLRAIAASGDIDALLHSAPQGGRAHERQTAARHLRNRDIRVGGDQVLIVNGAQQGLAVTLMALLKPGDILALDALTYPGLKTLAQAHRLDLEALPQIAGHTDLDALEALCKRRPVRALYSMPTMHNPLGTVMSIADRERLVQLAERYDFLIIEDGAYAFLAEPAPKPLFTLAPQRTLYISGLSKSVASGLRIGFIVAPKAMMPVLEQAIRVSTWSTPSLTVALACHWIDSGEVDNLEEQKRLDARQRQDLAQQILKNCELVAHPGSYYLWLRLPEGLRAETVVAELERKGVQVTSAEPFATTTHVPPALRVAMGSISLDVLKRALETLREVVDI</sequence>
<dbReference type="InterPro" id="IPR015421">
    <property type="entry name" value="PyrdxlP-dep_Trfase_major"/>
</dbReference>
<dbReference type="SMART" id="SM00345">
    <property type="entry name" value="HTH_GNTR"/>
    <property type="match status" value="1"/>
</dbReference>
<evidence type="ECO:0000256" key="2">
    <source>
        <dbReference type="ARBA" id="ARBA00022898"/>
    </source>
</evidence>
<dbReference type="Proteomes" id="UP000076489">
    <property type="component" value="Unassembled WGS sequence"/>
</dbReference>
<evidence type="ECO:0000313" key="7">
    <source>
        <dbReference type="EMBL" id="KZN15652.1"/>
    </source>
</evidence>
<keyword evidence="4" id="KW-0238">DNA-binding</keyword>
<protein>
    <submittedName>
        <fullName evidence="7">GntR family transcriptional regulator</fullName>
    </submittedName>
</protein>
<accession>A0A161Z382</accession>
<dbReference type="EMBL" id="LUKJ01000003">
    <property type="protein sequence ID" value="KZN15652.1"/>
    <property type="molecule type" value="Genomic_DNA"/>
</dbReference>
<dbReference type="CDD" id="cd07377">
    <property type="entry name" value="WHTH_GntR"/>
    <property type="match status" value="1"/>
</dbReference>
<keyword evidence="5" id="KW-0804">Transcription</keyword>
<dbReference type="OrthoDB" id="9804020at2"/>
<dbReference type="Gene3D" id="1.10.10.10">
    <property type="entry name" value="Winged helix-like DNA-binding domain superfamily/Winged helix DNA-binding domain"/>
    <property type="match status" value="1"/>
</dbReference>
<evidence type="ECO:0000256" key="1">
    <source>
        <dbReference type="ARBA" id="ARBA00005384"/>
    </source>
</evidence>
<comment type="similarity">
    <text evidence="1">In the C-terminal section; belongs to the class-I pyridoxal-phosphate-dependent aminotransferase family.</text>
</comment>
<gene>
    <name evidence="7" type="ORF">A1D17_05505</name>
</gene>
<comment type="caution">
    <text evidence="7">The sequence shown here is derived from an EMBL/GenBank/DDBJ whole genome shotgun (WGS) entry which is preliminary data.</text>
</comment>
<dbReference type="InterPro" id="IPR004839">
    <property type="entry name" value="Aminotransferase_I/II_large"/>
</dbReference>
<dbReference type="SUPFAM" id="SSF46785">
    <property type="entry name" value="Winged helix' DNA-binding domain"/>
    <property type="match status" value="1"/>
</dbReference>
<organism evidence="7 8">
    <name type="scientific">Pseudomonas fluorescens</name>
    <dbReference type="NCBI Taxonomy" id="294"/>
    <lineage>
        <taxon>Bacteria</taxon>
        <taxon>Pseudomonadati</taxon>
        <taxon>Pseudomonadota</taxon>
        <taxon>Gammaproteobacteria</taxon>
        <taxon>Pseudomonadales</taxon>
        <taxon>Pseudomonadaceae</taxon>
        <taxon>Pseudomonas</taxon>
    </lineage>
</organism>
<evidence type="ECO:0000259" key="6">
    <source>
        <dbReference type="PROSITE" id="PS50949"/>
    </source>
</evidence>
<evidence type="ECO:0000256" key="3">
    <source>
        <dbReference type="ARBA" id="ARBA00023015"/>
    </source>
</evidence>
<reference evidence="8" key="1">
    <citation type="submission" date="2016-03" db="EMBL/GenBank/DDBJ databases">
        <authorList>
            <person name="Ray J."/>
            <person name="Price M."/>
            <person name="Deutschbauer A."/>
        </authorList>
    </citation>
    <scope>NUCLEOTIDE SEQUENCE [LARGE SCALE GENOMIC DNA]</scope>
    <source>
        <strain evidence="8">FW300-N1B4</strain>
    </source>
</reference>
<dbReference type="Pfam" id="PF00392">
    <property type="entry name" value="GntR"/>
    <property type="match status" value="1"/>
</dbReference>
<name>A0A161Z382_PSEFL</name>
<reference evidence="7 8" key="2">
    <citation type="journal article" date="2018" name="Nature">
        <title>Mutant phenotypes for thousands of bacterial genes of unknown function.</title>
        <authorList>
            <person name="Price M.N."/>
            <person name="Wetmore K.M."/>
            <person name="Waters R.J."/>
            <person name="Callaghan M."/>
            <person name="Ray J."/>
            <person name="Liu H."/>
            <person name="Kuehl J.V."/>
            <person name="Melnyk R.A."/>
            <person name="Lamson J.S."/>
            <person name="Suh Y."/>
            <person name="Carlson H.K."/>
            <person name="Esquivel Z."/>
            <person name="Sadeeshkumar H."/>
            <person name="Chakraborty R."/>
            <person name="Zane G.M."/>
            <person name="Rubin B.E."/>
            <person name="Wall J.D."/>
            <person name="Visel A."/>
            <person name="Bristow J."/>
            <person name="Blow M.J."/>
            <person name="Arkin A.P."/>
            <person name="Deutschbauer A.M."/>
        </authorList>
    </citation>
    <scope>NUCLEOTIDE SEQUENCE [LARGE SCALE GENOMIC DNA]</scope>
    <source>
        <strain evidence="7 8">FW300-N1B4</strain>
    </source>
</reference>
<keyword evidence="2" id="KW-0663">Pyridoxal phosphate</keyword>
<dbReference type="SUPFAM" id="SSF53383">
    <property type="entry name" value="PLP-dependent transferases"/>
    <property type="match status" value="1"/>
</dbReference>